<evidence type="ECO:0000256" key="2">
    <source>
        <dbReference type="ARBA" id="ARBA00023125"/>
    </source>
</evidence>
<evidence type="ECO:0000313" key="5">
    <source>
        <dbReference type="EMBL" id="TSD65646.1"/>
    </source>
</evidence>
<organism evidence="5 6">
    <name type="scientific">Aeromicrobium piscarium</name>
    <dbReference type="NCBI Taxonomy" id="2590901"/>
    <lineage>
        <taxon>Bacteria</taxon>
        <taxon>Bacillati</taxon>
        <taxon>Actinomycetota</taxon>
        <taxon>Actinomycetes</taxon>
        <taxon>Propionibacteriales</taxon>
        <taxon>Nocardioidaceae</taxon>
        <taxon>Aeromicrobium</taxon>
    </lineage>
</organism>
<gene>
    <name evidence="5" type="ORF">FNM00_04295</name>
</gene>
<dbReference type="PANTHER" id="PTHR43537:SF24">
    <property type="entry name" value="GLUCONATE OPERON TRANSCRIPTIONAL REPRESSOR"/>
    <property type="match status" value="1"/>
</dbReference>
<sequence>MQDVSMQVETVPVTERAYRVVKERLLSGELVGGSMTSEGEISAQLGISRTPVREAFLRLEAEGLLRLFPKRGALVVPVSAVEADDVLEARLLVETHAGRTATELPPAAHRRLVELLSELLAAQEGAVLDGDLAGYAALDARFHQEIVEAGGNEVLRRFSVGLRERQQRMIAHSVRWDASRVTVFVQGHRALLDAIEQRDPAAFERLIGEHLDDARAGL</sequence>
<accession>A0A554SH49</accession>
<proteinExistence type="predicted"/>
<dbReference type="PROSITE" id="PS50949">
    <property type="entry name" value="HTH_GNTR"/>
    <property type="match status" value="1"/>
</dbReference>
<dbReference type="SUPFAM" id="SSF48008">
    <property type="entry name" value="GntR ligand-binding domain-like"/>
    <property type="match status" value="1"/>
</dbReference>
<keyword evidence="2" id="KW-0238">DNA-binding</keyword>
<evidence type="ECO:0000256" key="1">
    <source>
        <dbReference type="ARBA" id="ARBA00023015"/>
    </source>
</evidence>
<dbReference type="OrthoDB" id="4164516at2"/>
<dbReference type="Proteomes" id="UP000316988">
    <property type="component" value="Unassembled WGS sequence"/>
</dbReference>
<dbReference type="SUPFAM" id="SSF46785">
    <property type="entry name" value="Winged helix' DNA-binding domain"/>
    <property type="match status" value="1"/>
</dbReference>
<name>A0A554SH49_9ACTN</name>
<dbReference type="InterPro" id="IPR008920">
    <property type="entry name" value="TF_FadR/GntR_C"/>
</dbReference>
<dbReference type="SMART" id="SM00895">
    <property type="entry name" value="FCD"/>
    <property type="match status" value="1"/>
</dbReference>
<dbReference type="SMART" id="SM00345">
    <property type="entry name" value="HTH_GNTR"/>
    <property type="match status" value="1"/>
</dbReference>
<evidence type="ECO:0000259" key="4">
    <source>
        <dbReference type="PROSITE" id="PS50949"/>
    </source>
</evidence>
<dbReference type="GO" id="GO:0003677">
    <property type="term" value="F:DNA binding"/>
    <property type="evidence" value="ECO:0007669"/>
    <property type="project" value="UniProtKB-KW"/>
</dbReference>
<keyword evidence="6" id="KW-1185">Reference proteome</keyword>
<dbReference type="Pfam" id="PF00392">
    <property type="entry name" value="GntR"/>
    <property type="match status" value="1"/>
</dbReference>
<feature type="domain" description="HTH gntR-type" evidence="4">
    <location>
        <begin position="11"/>
        <end position="78"/>
    </location>
</feature>
<comment type="caution">
    <text evidence="5">The sequence shown here is derived from an EMBL/GenBank/DDBJ whole genome shotgun (WGS) entry which is preliminary data.</text>
</comment>
<protein>
    <submittedName>
        <fullName evidence="5">GntR family transcriptional regulator</fullName>
    </submittedName>
</protein>
<evidence type="ECO:0000313" key="6">
    <source>
        <dbReference type="Proteomes" id="UP000316988"/>
    </source>
</evidence>
<dbReference type="Gene3D" id="1.20.120.530">
    <property type="entry name" value="GntR ligand-binding domain-like"/>
    <property type="match status" value="1"/>
</dbReference>
<dbReference type="InterPro" id="IPR036388">
    <property type="entry name" value="WH-like_DNA-bd_sf"/>
</dbReference>
<evidence type="ECO:0000256" key="3">
    <source>
        <dbReference type="ARBA" id="ARBA00023163"/>
    </source>
</evidence>
<dbReference type="InterPro" id="IPR000524">
    <property type="entry name" value="Tscrpt_reg_HTH_GntR"/>
</dbReference>
<keyword evidence="1" id="KW-0805">Transcription regulation</keyword>
<dbReference type="CDD" id="cd07377">
    <property type="entry name" value="WHTH_GntR"/>
    <property type="match status" value="1"/>
</dbReference>
<dbReference type="AlphaFoldDB" id="A0A554SH49"/>
<dbReference type="Pfam" id="PF07729">
    <property type="entry name" value="FCD"/>
    <property type="match status" value="1"/>
</dbReference>
<dbReference type="InterPro" id="IPR011711">
    <property type="entry name" value="GntR_C"/>
</dbReference>
<reference evidence="5 6" key="1">
    <citation type="submission" date="2019-07" db="EMBL/GenBank/DDBJ databases">
        <authorList>
            <person name="Zhao L.H."/>
        </authorList>
    </citation>
    <scope>NUCLEOTIDE SEQUENCE [LARGE SCALE GENOMIC DNA]</scope>
    <source>
        <strain evidence="5 6">Co35</strain>
    </source>
</reference>
<dbReference type="Gene3D" id="1.10.10.10">
    <property type="entry name" value="Winged helix-like DNA-binding domain superfamily/Winged helix DNA-binding domain"/>
    <property type="match status" value="1"/>
</dbReference>
<dbReference type="InterPro" id="IPR036390">
    <property type="entry name" value="WH_DNA-bd_sf"/>
</dbReference>
<dbReference type="EMBL" id="VLNT01000002">
    <property type="protein sequence ID" value="TSD65646.1"/>
    <property type="molecule type" value="Genomic_DNA"/>
</dbReference>
<dbReference type="PRINTS" id="PR00035">
    <property type="entry name" value="HTHGNTR"/>
</dbReference>
<keyword evidence="3" id="KW-0804">Transcription</keyword>
<dbReference type="PANTHER" id="PTHR43537">
    <property type="entry name" value="TRANSCRIPTIONAL REGULATOR, GNTR FAMILY"/>
    <property type="match status" value="1"/>
</dbReference>
<dbReference type="GO" id="GO:0003700">
    <property type="term" value="F:DNA-binding transcription factor activity"/>
    <property type="evidence" value="ECO:0007669"/>
    <property type="project" value="InterPro"/>
</dbReference>